<protein>
    <submittedName>
        <fullName evidence="3">GHKL domain-containing protein</fullName>
    </submittedName>
</protein>
<dbReference type="RefSeq" id="WP_106520604.1">
    <property type="nucleotide sequence ID" value="NZ_PYGD01000001.1"/>
</dbReference>
<feature type="transmembrane region" description="Helical" evidence="1">
    <location>
        <begin position="12"/>
        <end position="29"/>
    </location>
</feature>
<dbReference type="AlphaFoldDB" id="A0A2P8D9F9"/>
<feature type="transmembrane region" description="Helical" evidence="1">
    <location>
        <begin position="49"/>
        <end position="72"/>
    </location>
</feature>
<evidence type="ECO:0000256" key="1">
    <source>
        <dbReference type="SAM" id="Phobius"/>
    </source>
</evidence>
<dbReference type="GO" id="GO:0016020">
    <property type="term" value="C:membrane"/>
    <property type="evidence" value="ECO:0007669"/>
    <property type="project" value="InterPro"/>
</dbReference>
<sequence length="365" mass="42601">MRLQKTGTFFKSYLFIRLLLNALFLYIWIKGTAGNFSRSAVTGNDRTLLLFHTIFYNGVLLATLYINTLLFIPKLLLRKKYVLYTLGLLLSITLHTVMLVFYREYVLDQIPGVKTYDFSYYSAFTRSTREHTLKFFCYTFYSSSCFTVIQFSLIFLGQHFFIAVRQNERIKRQQAEIELSVLKSQINPHFLFNVLNSIYSLSLQKSDRAPEVVMGLSEILRYMLYEARHEFVPLKKEIQMVRDYTDIEKMRLSNGQVLQFRCDERIPAYQVAPLLLIPFVENAIKHGTNTMADDAFIDMELQVCDDRLLFHCTNNYKPQPAKQDSGLGLENVKKRLQLLYPGKHSLEIKQQNNIFEVTLSIALSL</sequence>
<dbReference type="SUPFAM" id="SSF55874">
    <property type="entry name" value="ATPase domain of HSP90 chaperone/DNA topoisomerase II/histidine kinase"/>
    <property type="match status" value="1"/>
</dbReference>
<keyword evidence="1" id="KW-0472">Membrane</keyword>
<organism evidence="3 4">
    <name type="scientific">Taibaiella chishuiensis</name>
    <dbReference type="NCBI Taxonomy" id="1434707"/>
    <lineage>
        <taxon>Bacteria</taxon>
        <taxon>Pseudomonadati</taxon>
        <taxon>Bacteroidota</taxon>
        <taxon>Chitinophagia</taxon>
        <taxon>Chitinophagales</taxon>
        <taxon>Chitinophagaceae</taxon>
        <taxon>Taibaiella</taxon>
    </lineage>
</organism>
<keyword evidence="1" id="KW-1133">Transmembrane helix</keyword>
<dbReference type="OrthoDB" id="9792992at2"/>
<keyword evidence="1" id="KW-0812">Transmembrane</keyword>
<feature type="transmembrane region" description="Helical" evidence="1">
    <location>
        <begin position="81"/>
        <end position="102"/>
    </location>
</feature>
<name>A0A2P8D9F9_9BACT</name>
<accession>A0A2P8D9F9</accession>
<comment type="caution">
    <text evidence="3">The sequence shown here is derived from an EMBL/GenBank/DDBJ whole genome shotgun (WGS) entry which is preliminary data.</text>
</comment>
<dbReference type="InterPro" id="IPR036890">
    <property type="entry name" value="HATPase_C_sf"/>
</dbReference>
<dbReference type="EMBL" id="PYGD01000001">
    <property type="protein sequence ID" value="PSK93856.1"/>
    <property type="molecule type" value="Genomic_DNA"/>
</dbReference>
<dbReference type="Proteomes" id="UP000240572">
    <property type="component" value="Unassembled WGS sequence"/>
</dbReference>
<keyword evidence="4" id="KW-1185">Reference proteome</keyword>
<evidence type="ECO:0000259" key="2">
    <source>
        <dbReference type="Pfam" id="PF06580"/>
    </source>
</evidence>
<feature type="transmembrane region" description="Helical" evidence="1">
    <location>
        <begin position="140"/>
        <end position="164"/>
    </location>
</feature>
<dbReference type="InterPro" id="IPR050640">
    <property type="entry name" value="Bact_2-comp_sensor_kinase"/>
</dbReference>
<evidence type="ECO:0000313" key="4">
    <source>
        <dbReference type="Proteomes" id="UP000240572"/>
    </source>
</evidence>
<dbReference type="GO" id="GO:0000155">
    <property type="term" value="F:phosphorelay sensor kinase activity"/>
    <property type="evidence" value="ECO:0007669"/>
    <property type="project" value="InterPro"/>
</dbReference>
<reference evidence="3 4" key="1">
    <citation type="submission" date="2018-03" db="EMBL/GenBank/DDBJ databases">
        <title>Genomic Encyclopedia of Type Strains, Phase III (KMG-III): the genomes of soil and plant-associated and newly described type strains.</title>
        <authorList>
            <person name="Whitman W."/>
        </authorList>
    </citation>
    <scope>NUCLEOTIDE SEQUENCE [LARGE SCALE GENOMIC DNA]</scope>
    <source>
        <strain evidence="3 4">CGMCC 1.12700</strain>
    </source>
</reference>
<dbReference type="Gene3D" id="3.30.565.10">
    <property type="entry name" value="Histidine kinase-like ATPase, C-terminal domain"/>
    <property type="match status" value="1"/>
</dbReference>
<proteinExistence type="predicted"/>
<dbReference type="InterPro" id="IPR010559">
    <property type="entry name" value="Sig_transdc_His_kin_internal"/>
</dbReference>
<dbReference type="PANTHER" id="PTHR34220">
    <property type="entry name" value="SENSOR HISTIDINE KINASE YPDA"/>
    <property type="match status" value="1"/>
</dbReference>
<gene>
    <name evidence="3" type="ORF">B0I18_1014</name>
</gene>
<feature type="domain" description="Signal transduction histidine kinase internal region" evidence="2">
    <location>
        <begin position="178"/>
        <end position="254"/>
    </location>
</feature>
<dbReference type="Pfam" id="PF06580">
    <property type="entry name" value="His_kinase"/>
    <property type="match status" value="1"/>
</dbReference>
<evidence type="ECO:0000313" key="3">
    <source>
        <dbReference type="EMBL" id="PSK93856.1"/>
    </source>
</evidence>
<dbReference type="PANTHER" id="PTHR34220:SF7">
    <property type="entry name" value="SENSOR HISTIDINE KINASE YPDA"/>
    <property type="match status" value="1"/>
</dbReference>